<evidence type="ECO:0000313" key="14">
    <source>
        <dbReference type="EMBL" id="HIU99667.1"/>
    </source>
</evidence>
<dbReference type="GO" id="GO:0015297">
    <property type="term" value="F:antiporter activity"/>
    <property type="evidence" value="ECO:0007669"/>
    <property type="project" value="UniProtKB-KW"/>
</dbReference>
<keyword evidence="7" id="KW-1003">Cell membrane</keyword>
<evidence type="ECO:0000256" key="7">
    <source>
        <dbReference type="ARBA" id="ARBA00022475"/>
    </source>
</evidence>
<keyword evidence="9 13" id="KW-1133">Transmembrane helix</keyword>
<dbReference type="EMBL" id="DVOH01000011">
    <property type="protein sequence ID" value="HIU99667.1"/>
    <property type="molecule type" value="Genomic_DNA"/>
</dbReference>
<dbReference type="GO" id="GO:0006811">
    <property type="term" value="P:monoatomic ion transport"/>
    <property type="evidence" value="ECO:0007669"/>
    <property type="project" value="UniProtKB-KW"/>
</dbReference>
<evidence type="ECO:0000256" key="1">
    <source>
        <dbReference type="ARBA" id="ARBA00003408"/>
    </source>
</evidence>
<protein>
    <recommendedName>
        <fullName evidence="4">Probable multidrug resistance protein NorM</fullName>
    </recommendedName>
    <alternativeName>
        <fullName evidence="12">Multidrug-efflux transporter</fullName>
    </alternativeName>
</protein>
<dbReference type="Pfam" id="PF01554">
    <property type="entry name" value="MatE"/>
    <property type="match status" value="2"/>
</dbReference>
<evidence type="ECO:0000256" key="4">
    <source>
        <dbReference type="ARBA" id="ARBA00020268"/>
    </source>
</evidence>
<evidence type="ECO:0000256" key="6">
    <source>
        <dbReference type="ARBA" id="ARBA00022449"/>
    </source>
</evidence>
<evidence type="ECO:0000256" key="9">
    <source>
        <dbReference type="ARBA" id="ARBA00022989"/>
    </source>
</evidence>
<reference evidence="14" key="1">
    <citation type="submission" date="2020-10" db="EMBL/GenBank/DDBJ databases">
        <authorList>
            <person name="Gilroy R."/>
        </authorList>
    </citation>
    <scope>NUCLEOTIDE SEQUENCE</scope>
    <source>
        <strain evidence="14">23406</strain>
    </source>
</reference>
<keyword evidence="11 13" id="KW-0472">Membrane</keyword>
<dbReference type="GO" id="GO:0042910">
    <property type="term" value="F:xenobiotic transmembrane transporter activity"/>
    <property type="evidence" value="ECO:0007669"/>
    <property type="project" value="InterPro"/>
</dbReference>
<evidence type="ECO:0000256" key="3">
    <source>
        <dbReference type="ARBA" id="ARBA00010199"/>
    </source>
</evidence>
<organism evidence="14 15">
    <name type="scientific">Candidatus Stercoripulliclostridium merdipullorum</name>
    <dbReference type="NCBI Taxonomy" id="2840952"/>
    <lineage>
        <taxon>Bacteria</taxon>
        <taxon>Bacillati</taxon>
        <taxon>Bacillota</taxon>
        <taxon>Clostridia</taxon>
        <taxon>Eubacteriales</taxon>
        <taxon>Candidatus Stercoripulliclostridium</taxon>
    </lineage>
</organism>
<dbReference type="PIRSF" id="PIRSF006603">
    <property type="entry name" value="DinF"/>
    <property type="match status" value="1"/>
</dbReference>
<dbReference type="NCBIfam" id="TIGR00797">
    <property type="entry name" value="matE"/>
    <property type="match status" value="1"/>
</dbReference>
<comment type="subcellular location">
    <subcellularLocation>
        <location evidence="2">Cell membrane</location>
        <topology evidence="2">Multi-pass membrane protein</topology>
    </subcellularLocation>
</comment>
<feature type="transmembrane region" description="Helical" evidence="13">
    <location>
        <begin position="194"/>
        <end position="215"/>
    </location>
</feature>
<evidence type="ECO:0000256" key="13">
    <source>
        <dbReference type="SAM" id="Phobius"/>
    </source>
</evidence>
<feature type="transmembrane region" description="Helical" evidence="13">
    <location>
        <begin position="55"/>
        <end position="79"/>
    </location>
</feature>
<evidence type="ECO:0000256" key="2">
    <source>
        <dbReference type="ARBA" id="ARBA00004651"/>
    </source>
</evidence>
<evidence type="ECO:0000256" key="8">
    <source>
        <dbReference type="ARBA" id="ARBA00022692"/>
    </source>
</evidence>
<evidence type="ECO:0000256" key="5">
    <source>
        <dbReference type="ARBA" id="ARBA00022448"/>
    </source>
</evidence>
<comment type="similarity">
    <text evidence="3">Belongs to the multi antimicrobial extrusion (MATE) (TC 2.A.66.1) family.</text>
</comment>
<accession>A0A9D1NAR5</accession>
<dbReference type="CDD" id="cd13138">
    <property type="entry name" value="MATE_yoeA_like"/>
    <property type="match status" value="1"/>
</dbReference>
<evidence type="ECO:0000256" key="12">
    <source>
        <dbReference type="ARBA" id="ARBA00031636"/>
    </source>
</evidence>
<feature type="transmembrane region" description="Helical" evidence="13">
    <location>
        <begin position="393"/>
        <end position="412"/>
    </location>
</feature>
<comment type="function">
    <text evidence="1">Multidrug efflux pump.</text>
</comment>
<keyword evidence="6" id="KW-0050">Antiport</keyword>
<keyword evidence="10" id="KW-0406">Ion transport</keyword>
<keyword evidence="8 13" id="KW-0812">Transmembrane</keyword>
<keyword evidence="5" id="KW-0813">Transport</keyword>
<feature type="transmembrane region" description="Helical" evidence="13">
    <location>
        <begin position="165"/>
        <end position="188"/>
    </location>
</feature>
<dbReference type="InterPro" id="IPR048279">
    <property type="entry name" value="MdtK-like"/>
</dbReference>
<dbReference type="GO" id="GO:0005886">
    <property type="term" value="C:plasma membrane"/>
    <property type="evidence" value="ECO:0007669"/>
    <property type="project" value="UniProtKB-SubCell"/>
</dbReference>
<feature type="transmembrane region" description="Helical" evidence="13">
    <location>
        <begin position="317"/>
        <end position="344"/>
    </location>
</feature>
<dbReference type="AlphaFoldDB" id="A0A9D1NAR5"/>
<dbReference type="PANTHER" id="PTHR43298">
    <property type="entry name" value="MULTIDRUG RESISTANCE PROTEIN NORM-RELATED"/>
    <property type="match status" value="1"/>
</dbReference>
<feature type="transmembrane region" description="Helical" evidence="13">
    <location>
        <begin position="135"/>
        <end position="153"/>
    </location>
</feature>
<evidence type="ECO:0000256" key="11">
    <source>
        <dbReference type="ARBA" id="ARBA00023136"/>
    </source>
</evidence>
<sequence length="463" mass="47668">MNVSKNLTQGNVAKVLPLFAFPYLLANLLQAALGIADMGITAMYCGEGGAAAIGVASQIVYLVVNAATGLASGATILIGQRYGAEDREGVRKAVATLTSISLMVAVPTAIGVGVGAKGLLGLLQTPPEAMEGAKAYLIVSMAGLPFVFAYNGLSAVIRGLGNSKIPLMIIGGAAILNIGLDFVTVGLLKWGVGGAAAATVLAEALSAAVALGFLVRKTPFRLGDFKPAWDKASAKEIVKIGFPTAVQNATASLSFLLLTVIVNRLQVASVLTVAAAHAMATKFNNFAVLAPRGMSQAMAAIVAQNVGAKKFRRNRSVLLWGVIYSVAFGAVFVLVAMFAGGAIFRMLGAEGETLAAGIGYLKRISADYILLPLAVCPFGILDGYGKTSLTMTINLIGSLGVRVPFAYLIGIVKGTGLAGIGWSIPLASLFCAICAWIAVVVVLQRSIKKATRQSTSLSVNTES</sequence>
<feature type="transmembrane region" description="Helical" evidence="13">
    <location>
        <begin position="424"/>
        <end position="443"/>
    </location>
</feature>
<evidence type="ECO:0000313" key="15">
    <source>
        <dbReference type="Proteomes" id="UP000886891"/>
    </source>
</evidence>
<dbReference type="PANTHER" id="PTHR43298:SF2">
    <property type="entry name" value="FMN_FAD EXPORTER YEEO-RELATED"/>
    <property type="match status" value="1"/>
</dbReference>
<feature type="transmembrane region" description="Helical" evidence="13">
    <location>
        <begin position="100"/>
        <end position="123"/>
    </location>
</feature>
<dbReference type="InterPro" id="IPR002528">
    <property type="entry name" value="MATE_fam"/>
</dbReference>
<dbReference type="Proteomes" id="UP000886891">
    <property type="component" value="Unassembled WGS sequence"/>
</dbReference>
<proteinExistence type="inferred from homology"/>
<gene>
    <name evidence="14" type="ORF">IAB14_00970</name>
</gene>
<evidence type="ECO:0000256" key="10">
    <source>
        <dbReference type="ARBA" id="ARBA00023065"/>
    </source>
</evidence>
<name>A0A9D1NAR5_9FIRM</name>
<comment type="caution">
    <text evidence="14">The sequence shown here is derived from an EMBL/GenBank/DDBJ whole genome shotgun (WGS) entry which is preliminary data.</text>
</comment>
<dbReference type="InterPro" id="IPR050222">
    <property type="entry name" value="MATE_MdtK"/>
</dbReference>
<feature type="transmembrane region" description="Helical" evidence="13">
    <location>
        <begin position="364"/>
        <end position="381"/>
    </location>
</feature>
<reference evidence="14" key="2">
    <citation type="journal article" date="2021" name="PeerJ">
        <title>Extensive microbial diversity within the chicken gut microbiome revealed by metagenomics and culture.</title>
        <authorList>
            <person name="Gilroy R."/>
            <person name="Ravi A."/>
            <person name="Getino M."/>
            <person name="Pursley I."/>
            <person name="Horton D.L."/>
            <person name="Alikhan N.F."/>
            <person name="Baker D."/>
            <person name="Gharbi K."/>
            <person name="Hall N."/>
            <person name="Watson M."/>
            <person name="Adriaenssens E.M."/>
            <person name="Foster-Nyarko E."/>
            <person name="Jarju S."/>
            <person name="Secka A."/>
            <person name="Antonio M."/>
            <person name="Oren A."/>
            <person name="Chaudhuri R.R."/>
            <person name="La Ragione R."/>
            <person name="Hildebrand F."/>
            <person name="Pallen M.J."/>
        </authorList>
    </citation>
    <scope>NUCLEOTIDE SEQUENCE</scope>
    <source>
        <strain evidence="14">23406</strain>
    </source>
</reference>